<reference evidence="2 3" key="1">
    <citation type="submission" date="2021-06" db="EMBL/GenBank/DDBJ databases">
        <authorList>
            <person name="Sun Q."/>
            <person name="Li D."/>
        </authorList>
    </citation>
    <scope>NUCLEOTIDE SEQUENCE [LARGE SCALE GENOMIC DNA]</scope>
    <source>
        <strain evidence="2 3">MSJ-2</strain>
    </source>
</reference>
<accession>A0ABS6FEZ4</accession>
<evidence type="ECO:0000313" key="2">
    <source>
        <dbReference type="EMBL" id="MBU5627879.1"/>
    </source>
</evidence>
<dbReference type="Pfam" id="PF07729">
    <property type="entry name" value="FCD"/>
    <property type="match status" value="1"/>
</dbReference>
<dbReference type="PANTHER" id="PTHR43537">
    <property type="entry name" value="TRANSCRIPTIONAL REGULATOR, GNTR FAMILY"/>
    <property type="match status" value="1"/>
</dbReference>
<dbReference type="EMBL" id="JAHLQN010000001">
    <property type="protein sequence ID" value="MBU5627879.1"/>
    <property type="molecule type" value="Genomic_DNA"/>
</dbReference>
<evidence type="ECO:0000259" key="1">
    <source>
        <dbReference type="SMART" id="SM00895"/>
    </source>
</evidence>
<comment type="caution">
    <text evidence="2">The sequence shown here is derived from an EMBL/GenBank/DDBJ whole genome shotgun (WGS) entry which is preliminary data.</text>
</comment>
<dbReference type="Proteomes" id="UP000787672">
    <property type="component" value="Unassembled WGS sequence"/>
</dbReference>
<gene>
    <name evidence="2" type="ORF">KQI82_13285</name>
</gene>
<keyword evidence="3" id="KW-1185">Reference proteome</keyword>
<dbReference type="SMART" id="SM00895">
    <property type="entry name" value="FCD"/>
    <property type="match status" value="1"/>
</dbReference>
<protein>
    <submittedName>
        <fullName evidence="2">FCD domain-containing protein</fullName>
    </submittedName>
</protein>
<organism evidence="2 3">
    <name type="scientific">Dysosmobacter acutus</name>
    <dbReference type="NCBI Taxonomy" id="2841504"/>
    <lineage>
        <taxon>Bacteria</taxon>
        <taxon>Bacillati</taxon>
        <taxon>Bacillota</taxon>
        <taxon>Clostridia</taxon>
        <taxon>Eubacteriales</taxon>
        <taxon>Oscillospiraceae</taxon>
        <taxon>Dysosmobacter</taxon>
    </lineage>
</organism>
<proteinExistence type="predicted"/>
<evidence type="ECO:0000313" key="3">
    <source>
        <dbReference type="Proteomes" id="UP000787672"/>
    </source>
</evidence>
<feature type="domain" description="GntR C-terminal" evidence="1">
    <location>
        <begin position="97"/>
        <end position="219"/>
    </location>
</feature>
<sequence length="236" mass="26417">MRKIKTVTFLKEIHAINSPVGANYLSSRLEIPPATVGRQLKKLEDDGYLVGVGNKGRVLTPKGKSFLNELEFFEVQKNAAQNLIDCASSSSVKRICDVLQIRLLLETYTSTMACKNATDEQLEQLEVLSMEHLLELKRGGTGAQQDLSIHLAIAEFSKNEVAYQILKILLADNNVYYALNTISSSLKRTEITQHDEIVNAIRLRDSEAADRAMRTHLGKILENVNDYQELNSSHSK</sequence>
<dbReference type="RefSeq" id="WP_216633199.1">
    <property type="nucleotide sequence ID" value="NZ_JAHLQN010000001.1"/>
</dbReference>
<dbReference type="InterPro" id="IPR011711">
    <property type="entry name" value="GntR_C"/>
</dbReference>
<dbReference type="PANTHER" id="PTHR43537:SF5">
    <property type="entry name" value="UXU OPERON TRANSCRIPTIONAL REGULATOR"/>
    <property type="match status" value="1"/>
</dbReference>
<name>A0ABS6FEZ4_9FIRM</name>